<proteinExistence type="predicted"/>
<protein>
    <submittedName>
        <fullName evidence="2">Uncharacterized protein</fullName>
    </submittedName>
</protein>
<dbReference type="HOGENOM" id="CLU_1689566_0_0_1"/>
<reference evidence="2" key="2">
    <citation type="submission" date="2015-06" db="UniProtKB">
        <authorList>
            <consortium name="EnsemblPlants"/>
        </authorList>
    </citation>
    <scope>IDENTIFICATION</scope>
</reference>
<dbReference type="Gramene" id="ORUFI10G12630.1">
    <property type="protein sequence ID" value="ORUFI10G12630.1"/>
    <property type="gene ID" value="ORUFI10G12630"/>
</dbReference>
<accession>A0A0E0QZW4</accession>
<keyword evidence="3" id="KW-1185">Reference proteome</keyword>
<organism evidence="2 3">
    <name type="scientific">Oryza rufipogon</name>
    <name type="common">Brownbeard rice</name>
    <name type="synonym">Asian wild rice</name>
    <dbReference type="NCBI Taxonomy" id="4529"/>
    <lineage>
        <taxon>Eukaryota</taxon>
        <taxon>Viridiplantae</taxon>
        <taxon>Streptophyta</taxon>
        <taxon>Embryophyta</taxon>
        <taxon>Tracheophyta</taxon>
        <taxon>Spermatophyta</taxon>
        <taxon>Magnoliopsida</taxon>
        <taxon>Liliopsida</taxon>
        <taxon>Poales</taxon>
        <taxon>Poaceae</taxon>
        <taxon>BOP clade</taxon>
        <taxon>Oryzoideae</taxon>
        <taxon>Oryzeae</taxon>
        <taxon>Oryzinae</taxon>
        <taxon>Oryza</taxon>
    </lineage>
</organism>
<name>A0A0E0QZW4_ORYRU</name>
<dbReference type="AlphaFoldDB" id="A0A0E0QZW4"/>
<evidence type="ECO:0000313" key="3">
    <source>
        <dbReference type="Proteomes" id="UP000008022"/>
    </source>
</evidence>
<feature type="region of interest" description="Disordered" evidence="1">
    <location>
        <begin position="28"/>
        <end position="79"/>
    </location>
</feature>
<feature type="compositionally biased region" description="Pro residues" evidence="1">
    <location>
        <begin position="43"/>
        <end position="66"/>
    </location>
</feature>
<evidence type="ECO:0000256" key="1">
    <source>
        <dbReference type="SAM" id="MobiDB-lite"/>
    </source>
</evidence>
<dbReference type="EnsemblPlants" id="ORUFI10G12630.1">
    <property type="protein sequence ID" value="ORUFI10G12630.1"/>
    <property type="gene ID" value="ORUFI10G12630"/>
</dbReference>
<evidence type="ECO:0000313" key="2">
    <source>
        <dbReference type="EnsemblPlants" id="ORUFI10G12630.1"/>
    </source>
</evidence>
<dbReference type="Proteomes" id="UP000008022">
    <property type="component" value="Unassembled WGS sequence"/>
</dbReference>
<reference evidence="3" key="1">
    <citation type="submission" date="2013-06" db="EMBL/GenBank/DDBJ databases">
        <authorList>
            <person name="Zhao Q."/>
        </authorList>
    </citation>
    <scope>NUCLEOTIDE SEQUENCE</scope>
    <source>
        <strain evidence="3">cv. W1943</strain>
    </source>
</reference>
<sequence length="156" mass="16558">MPLYKPISPRNAITPLVHTVKEEAACHSSPPVVSTLGTTPAADAPPPVTTAPAANAPPPGPPPPPGAAADHGREGAGVGVLGAELGPRALCVVARVSRRLRAVAERLLWRAAHRVRRCRGRMPRAHAVADARVPRHPPRRARAARRWRWPCRSTGS</sequence>